<dbReference type="EMBL" id="PGCJ01000798">
    <property type="protein sequence ID" value="PLW20387.1"/>
    <property type="molecule type" value="Genomic_DNA"/>
</dbReference>
<accession>A0A2N5T4G1</accession>
<sequence>MSLFSPPITVNCVVRVVVTSTGGRRAGRSPRVLVLQGFSETGSLRLKTLNSILGVWTTFKGVCIYFALTGTENSGLIHGAEGAELPACDGLEHFSIVITYDEEDASSVLATRPDHCPAIDPLTPPAHLPASYCGGSSQSVLANLAPPILLHHHHTSYFPEDDSINFWLQYGLRQNYRVA</sequence>
<dbReference type="AlphaFoldDB" id="A0A2N5T4G1"/>
<gene>
    <name evidence="1" type="ORF">PCANC_12790</name>
</gene>
<organism evidence="1 2">
    <name type="scientific">Puccinia coronata f. sp. avenae</name>
    <dbReference type="NCBI Taxonomy" id="200324"/>
    <lineage>
        <taxon>Eukaryota</taxon>
        <taxon>Fungi</taxon>
        <taxon>Dikarya</taxon>
        <taxon>Basidiomycota</taxon>
        <taxon>Pucciniomycotina</taxon>
        <taxon>Pucciniomycetes</taxon>
        <taxon>Pucciniales</taxon>
        <taxon>Pucciniaceae</taxon>
        <taxon>Puccinia</taxon>
    </lineage>
</organism>
<comment type="caution">
    <text evidence="1">The sequence shown here is derived from an EMBL/GenBank/DDBJ whole genome shotgun (WGS) entry which is preliminary data.</text>
</comment>
<evidence type="ECO:0000313" key="2">
    <source>
        <dbReference type="Proteomes" id="UP000235388"/>
    </source>
</evidence>
<dbReference type="Proteomes" id="UP000235388">
    <property type="component" value="Unassembled WGS sequence"/>
</dbReference>
<keyword evidence="2" id="KW-1185">Reference proteome</keyword>
<evidence type="ECO:0000313" key="1">
    <source>
        <dbReference type="EMBL" id="PLW20387.1"/>
    </source>
</evidence>
<protein>
    <submittedName>
        <fullName evidence="1">Uncharacterized protein</fullName>
    </submittedName>
</protein>
<proteinExistence type="predicted"/>
<name>A0A2N5T4G1_9BASI</name>
<reference evidence="1 2" key="1">
    <citation type="submission" date="2017-11" db="EMBL/GenBank/DDBJ databases">
        <title>De novo assembly and phasing of dikaryotic genomes from two isolates of Puccinia coronata f. sp. avenae, the causal agent of oat crown rust.</title>
        <authorList>
            <person name="Miller M.E."/>
            <person name="Zhang Y."/>
            <person name="Omidvar V."/>
            <person name="Sperschneider J."/>
            <person name="Schwessinger B."/>
            <person name="Raley C."/>
            <person name="Palmer J.M."/>
            <person name="Garnica D."/>
            <person name="Upadhyaya N."/>
            <person name="Rathjen J."/>
            <person name="Taylor J.M."/>
            <person name="Park R.F."/>
            <person name="Dodds P.N."/>
            <person name="Hirsch C.D."/>
            <person name="Kianian S.F."/>
            <person name="Figueroa M."/>
        </authorList>
    </citation>
    <scope>NUCLEOTIDE SEQUENCE [LARGE SCALE GENOMIC DNA]</scope>
    <source>
        <strain evidence="1">12NC29</strain>
    </source>
</reference>